<evidence type="ECO:0000313" key="1">
    <source>
        <dbReference type="EMBL" id="MEO1759598.1"/>
    </source>
</evidence>
<sequence>MSFPVKGRARIKSSASFLLLLPPARLLHSGCSMRCFKHPLSLSRALRLMTRTVPALACLAVGARGAQAQMLGDLGNHSALTSSLVQTLSQKRHLRASTDPYMALIENSDPYYRLHSMTISASMHKSTAYASSPVWMSTVPPSIVTTGASNQGGLAALALQSGITRASQFQGPATLPKQREFAVRSAQIGSSIAGATLPGMSASSTLTGCLLAAPSSAMPSVASSCR</sequence>
<reference evidence="1 2" key="1">
    <citation type="submission" date="2024-01" db="EMBL/GenBank/DDBJ databases">
        <title>The diversity of rhizobia nodulating Mimosa spp. in eleven states of Brazil covering several biomes is determined by host plant, location, and edaphic factors.</title>
        <authorList>
            <person name="Rouws L."/>
            <person name="Barauna A."/>
            <person name="Beukes C."/>
            <person name="De Faria S.M."/>
            <person name="Gross E."/>
            <person name="Dos Reis Junior F.B."/>
            <person name="Simon M."/>
            <person name="Maluk M."/>
            <person name="Odee D.W."/>
            <person name="Kenicer G."/>
            <person name="Young J.P.W."/>
            <person name="Reis V.M."/>
            <person name="Zilli J."/>
            <person name="James E.K."/>
        </authorList>
    </citation>
    <scope>NUCLEOTIDE SEQUENCE [LARGE SCALE GENOMIC DNA]</scope>
    <source>
        <strain evidence="1 2">JHI1651</strain>
    </source>
</reference>
<organism evidence="1 2">
    <name type="scientific">Paraburkholderia caribensis</name>
    <dbReference type="NCBI Taxonomy" id="75105"/>
    <lineage>
        <taxon>Bacteria</taxon>
        <taxon>Pseudomonadati</taxon>
        <taxon>Pseudomonadota</taxon>
        <taxon>Betaproteobacteria</taxon>
        <taxon>Burkholderiales</taxon>
        <taxon>Burkholderiaceae</taxon>
        <taxon>Paraburkholderia</taxon>
    </lineage>
</organism>
<comment type="caution">
    <text evidence="1">The sequence shown here is derived from an EMBL/GenBank/DDBJ whole genome shotgun (WGS) entry which is preliminary data.</text>
</comment>
<dbReference type="Proteomes" id="UP001462961">
    <property type="component" value="Unassembled WGS sequence"/>
</dbReference>
<keyword evidence="2" id="KW-1185">Reference proteome</keyword>
<dbReference type="RefSeq" id="WP_146174475.1">
    <property type="nucleotide sequence ID" value="NZ_JAYLVJ010000082.1"/>
</dbReference>
<gene>
    <name evidence="1" type="ORF">VOI32_37690</name>
</gene>
<name>A0ABV0E858_9BURK</name>
<evidence type="ECO:0000313" key="2">
    <source>
        <dbReference type="Proteomes" id="UP001462961"/>
    </source>
</evidence>
<protein>
    <submittedName>
        <fullName evidence="1">Uncharacterized protein</fullName>
    </submittedName>
</protein>
<accession>A0ABV0E858</accession>
<proteinExistence type="predicted"/>
<dbReference type="EMBL" id="JAYLVJ010000082">
    <property type="protein sequence ID" value="MEO1759598.1"/>
    <property type="molecule type" value="Genomic_DNA"/>
</dbReference>